<dbReference type="InParanoid" id="A0A1S3HGE1"/>
<reference evidence="7" key="1">
    <citation type="submission" date="2025-08" db="UniProtKB">
        <authorList>
            <consortium name="RefSeq"/>
        </authorList>
    </citation>
    <scope>IDENTIFICATION</scope>
    <source>
        <tissue evidence="7">Gonads</tissue>
    </source>
</reference>
<keyword evidence="3" id="KW-0970">Cilium biogenesis/degradation</keyword>
<keyword evidence="2" id="KW-0963">Cytoplasm</keyword>
<dbReference type="Pfam" id="PF07162">
    <property type="entry name" value="B9-C2"/>
    <property type="match status" value="1"/>
</dbReference>
<dbReference type="FunCoup" id="A0A1S3HGE1">
    <property type="interactions" value="304"/>
</dbReference>
<dbReference type="PANTHER" id="PTHR12968">
    <property type="entry name" value="B9 DOMAIN-CONTAINING"/>
    <property type="match status" value="1"/>
</dbReference>
<protein>
    <submittedName>
        <fullName evidence="7">Meckel syndrome type 1 protein</fullName>
    </submittedName>
</protein>
<dbReference type="RefSeq" id="XP_013384089.1">
    <property type="nucleotide sequence ID" value="XM_013528635.1"/>
</dbReference>
<accession>A0A1S3HGE1</accession>
<sequence length="566" mass="65452">MVDMYDADTGAGYYRSRDPVKNLKIRVCVERVTSASIVPQAQLEKEHGGGMGLQDVRKQQQAMSKKDREEYTFSWQEKVFSQREVDLYSKEENCTGVLERKYHQDVQPLKEKGRPTKRLFSYTANDPFTDQKEHVQHATTSVSEQPNILSQRAANVRRRRVVANRKRESENAIVPKINIVDLEPTEESVKQNHFISTPQHTMYIMVDLSSADDEATIEDEYVLCVIKVDINGVISIKPDFSKGKKPYRIETQSIGREVYEYTLEDASAKMSRQEQDRERKMYKELYNRHGEFLTAVVGHDFEMPPPDVLRMLVYGEIVSAKNFDYDNLYIHYFVELPRNWRVDRNQQLSGVTQTCTTKVEGRDNVAYYSFPFNFEVFYKNETVIEENKDLLPKWPVMYIEVLSLDSWQRYRTEGYGYLTLPCIPGVSTEEVTCWRPTGNSVVSELRRFFIGGSPELEDLSYISVPSTFEGSHLSKYGFKTETTGSVTVRLNILHQSQAFLDKAHSKKKMGNLMDRLGATSSQLSIMNVLDAFQRARQRMISARENLLKEFKDLNISTTANEIKEEE</sequence>
<dbReference type="OMA" id="FTYVDHD"/>
<dbReference type="AlphaFoldDB" id="A0A1S3HGE1"/>
<dbReference type="PROSITE" id="PS51381">
    <property type="entry name" value="C2_B9"/>
    <property type="match status" value="1"/>
</dbReference>
<keyword evidence="6" id="KW-1185">Reference proteome</keyword>
<dbReference type="GO" id="GO:0036038">
    <property type="term" value="C:MKS complex"/>
    <property type="evidence" value="ECO:0007669"/>
    <property type="project" value="TreeGrafter"/>
</dbReference>
<evidence type="ECO:0000256" key="2">
    <source>
        <dbReference type="ARBA" id="ARBA00022490"/>
    </source>
</evidence>
<dbReference type="KEGG" id="lak:106154314"/>
<evidence type="ECO:0000313" key="7">
    <source>
        <dbReference type="RefSeq" id="XP_013384089.1"/>
    </source>
</evidence>
<dbReference type="STRING" id="7574.A0A1S3HGE1"/>
<evidence type="ECO:0000313" key="6">
    <source>
        <dbReference type="Proteomes" id="UP000085678"/>
    </source>
</evidence>
<proteinExistence type="predicted"/>
<dbReference type="InterPro" id="IPR010796">
    <property type="entry name" value="C2_B9-type_dom"/>
</dbReference>
<keyword evidence="5" id="KW-0966">Cell projection</keyword>
<dbReference type="PANTHER" id="PTHR12968:SF4">
    <property type="entry name" value="TECTONIC-LIKE COMPLEX MEMBER MKS1"/>
    <property type="match status" value="1"/>
</dbReference>
<dbReference type="GeneID" id="106154314"/>
<organism evidence="6 7">
    <name type="scientific">Lingula anatina</name>
    <name type="common">Brachiopod</name>
    <name type="synonym">Lingula unguis</name>
    <dbReference type="NCBI Taxonomy" id="7574"/>
    <lineage>
        <taxon>Eukaryota</taxon>
        <taxon>Metazoa</taxon>
        <taxon>Spiralia</taxon>
        <taxon>Lophotrochozoa</taxon>
        <taxon>Brachiopoda</taxon>
        <taxon>Linguliformea</taxon>
        <taxon>Lingulata</taxon>
        <taxon>Lingulida</taxon>
        <taxon>Linguloidea</taxon>
        <taxon>Lingulidae</taxon>
        <taxon>Lingula</taxon>
    </lineage>
</organism>
<keyword evidence="4" id="KW-0206">Cytoskeleton</keyword>
<comment type="subcellular location">
    <subcellularLocation>
        <location evidence="1">Cytoplasm</location>
        <location evidence="1">Cytoskeleton</location>
        <location evidence="1">Cilium basal body</location>
    </subcellularLocation>
</comment>
<dbReference type="GO" id="GO:0060271">
    <property type="term" value="P:cilium assembly"/>
    <property type="evidence" value="ECO:0007669"/>
    <property type="project" value="TreeGrafter"/>
</dbReference>
<dbReference type="Proteomes" id="UP000085678">
    <property type="component" value="Unplaced"/>
</dbReference>
<evidence type="ECO:0000256" key="4">
    <source>
        <dbReference type="ARBA" id="ARBA00023212"/>
    </source>
</evidence>
<gene>
    <name evidence="7" type="primary">LOC106154314</name>
</gene>
<name>A0A1S3HGE1_LINAN</name>
<dbReference type="OrthoDB" id="10263520at2759"/>
<evidence type="ECO:0000256" key="1">
    <source>
        <dbReference type="ARBA" id="ARBA00004120"/>
    </source>
</evidence>
<evidence type="ECO:0000256" key="5">
    <source>
        <dbReference type="ARBA" id="ARBA00023273"/>
    </source>
</evidence>
<evidence type="ECO:0000256" key="3">
    <source>
        <dbReference type="ARBA" id="ARBA00022794"/>
    </source>
</evidence>